<keyword evidence="2" id="KW-1185">Reference proteome</keyword>
<dbReference type="Proteomes" id="UP000241444">
    <property type="component" value="Unassembled WGS sequence"/>
</dbReference>
<dbReference type="SUPFAM" id="SSF55729">
    <property type="entry name" value="Acyl-CoA N-acyltransferases (Nat)"/>
    <property type="match status" value="1"/>
</dbReference>
<proteinExistence type="predicted"/>
<sequence>MLHSRVRIPKLTSPAVYGLRNNVRVFDFNVAAIAAYERIGFVREGTCRETVRVGQEVWDVVIMSLLRREWPAAAKSHIVDFIG</sequence>
<reference evidence="2" key="1">
    <citation type="submission" date="2017-11" db="EMBL/GenBank/DDBJ databases">
        <authorList>
            <person name="Kuznetsova I."/>
            <person name="Sazanova A."/>
            <person name="Chirak E."/>
            <person name="Safronova V."/>
            <person name="Willems A."/>
        </authorList>
    </citation>
    <scope>NUCLEOTIDE SEQUENCE [LARGE SCALE GENOMIC DNA]</scope>
    <source>
        <strain evidence="2">STM 196</strain>
    </source>
</reference>
<evidence type="ECO:0000313" key="2">
    <source>
        <dbReference type="Proteomes" id="UP000241444"/>
    </source>
</evidence>
<dbReference type="RefSeq" id="WP_106711290.1">
    <property type="nucleotide sequence ID" value="NZ_PGGO01000007.1"/>
</dbReference>
<comment type="caution">
    <text evidence="1">The sequence shown here is derived from an EMBL/GenBank/DDBJ whole genome shotgun (WGS) entry which is preliminary data.</text>
</comment>
<dbReference type="Gene3D" id="3.40.630.30">
    <property type="match status" value="1"/>
</dbReference>
<gene>
    <name evidence="1" type="ORF">CU102_11850</name>
</gene>
<dbReference type="EMBL" id="PGGO01000007">
    <property type="protein sequence ID" value="PSH68953.1"/>
    <property type="molecule type" value="Genomic_DNA"/>
</dbReference>
<organism evidence="1 2">
    <name type="scientific">Phyllobacterium brassicacearum</name>
    <dbReference type="NCBI Taxonomy" id="314235"/>
    <lineage>
        <taxon>Bacteria</taxon>
        <taxon>Pseudomonadati</taxon>
        <taxon>Pseudomonadota</taxon>
        <taxon>Alphaproteobacteria</taxon>
        <taxon>Hyphomicrobiales</taxon>
        <taxon>Phyllobacteriaceae</taxon>
        <taxon>Phyllobacterium</taxon>
    </lineage>
</organism>
<name>A0A2P7BR59_9HYPH</name>
<evidence type="ECO:0008006" key="3">
    <source>
        <dbReference type="Google" id="ProtNLM"/>
    </source>
</evidence>
<dbReference type="AlphaFoldDB" id="A0A2P7BR59"/>
<evidence type="ECO:0000313" key="1">
    <source>
        <dbReference type="EMBL" id="PSH68953.1"/>
    </source>
</evidence>
<accession>A0A2P7BR59</accession>
<dbReference type="InterPro" id="IPR016181">
    <property type="entry name" value="Acyl_CoA_acyltransferase"/>
</dbReference>
<protein>
    <recommendedName>
        <fullName evidence="3">N-acetyltransferase domain-containing protein</fullName>
    </recommendedName>
</protein>
<dbReference type="OrthoDB" id="336415at2"/>